<accession>A0A0X8HTZ7</accession>
<feature type="coiled-coil region" evidence="4">
    <location>
        <begin position="128"/>
        <end position="187"/>
    </location>
</feature>
<dbReference type="InterPro" id="IPR000266">
    <property type="entry name" value="Ribosomal_uS17"/>
</dbReference>
<dbReference type="EMBL" id="CP014245">
    <property type="protein sequence ID" value="AMD21424.1"/>
    <property type="molecule type" value="Genomic_DNA"/>
</dbReference>
<dbReference type="OrthoDB" id="274752at2759"/>
<dbReference type="CDD" id="cd00364">
    <property type="entry name" value="Ribosomal_uS17"/>
    <property type="match status" value="1"/>
</dbReference>
<organism evidence="5 6">
    <name type="scientific">Eremothecium sinecaudum</name>
    <dbReference type="NCBI Taxonomy" id="45286"/>
    <lineage>
        <taxon>Eukaryota</taxon>
        <taxon>Fungi</taxon>
        <taxon>Dikarya</taxon>
        <taxon>Ascomycota</taxon>
        <taxon>Saccharomycotina</taxon>
        <taxon>Saccharomycetes</taxon>
        <taxon>Saccharomycetales</taxon>
        <taxon>Saccharomycetaceae</taxon>
        <taxon>Eremothecium</taxon>
    </lineage>
</organism>
<dbReference type="STRING" id="45286.A0A0X8HTZ7"/>
<proteinExistence type="inferred from homology"/>
<dbReference type="AlphaFoldDB" id="A0A0X8HTZ7"/>
<keyword evidence="4" id="KW-0175">Coiled coil</keyword>
<dbReference type="SUPFAM" id="SSF50249">
    <property type="entry name" value="Nucleic acid-binding proteins"/>
    <property type="match status" value="1"/>
</dbReference>
<dbReference type="Gene3D" id="2.40.50.140">
    <property type="entry name" value="Nucleic acid-binding proteins"/>
    <property type="match status" value="1"/>
</dbReference>
<comment type="similarity">
    <text evidence="1">Belongs to the universal ribosomal protein uS17 family.</text>
</comment>
<gene>
    <name evidence="5" type="ORF">AW171_hschr53374</name>
</gene>
<dbReference type="GO" id="GO:0005840">
    <property type="term" value="C:ribosome"/>
    <property type="evidence" value="ECO:0007669"/>
    <property type="project" value="UniProtKB-KW"/>
</dbReference>
<dbReference type="RefSeq" id="XP_017988420.1">
    <property type="nucleotide sequence ID" value="XM_018132931.1"/>
</dbReference>
<dbReference type="InterPro" id="IPR012340">
    <property type="entry name" value="NA-bd_OB-fold"/>
</dbReference>
<reference evidence="5 6" key="1">
    <citation type="submission" date="2016-01" db="EMBL/GenBank/DDBJ databases">
        <title>Genome sequence of the yeast Holleya sinecauda.</title>
        <authorList>
            <person name="Dietrich F.S."/>
        </authorList>
    </citation>
    <scope>NUCLEOTIDE SEQUENCE [LARGE SCALE GENOMIC DNA]</scope>
    <source>
        <strain evidence="5 6">ATCC 58844</strain>
    </source>
</reference>
<sequence length="232" mass="27023">MARTNFVGMVISQGKMQKTVKVRVERKVYNKKINKEMFHRKDFLVHDEGEVSREGDLVRIESTRPISKRKSFSVAEILRNKGQQFAMFEAQSKKIVAQEERVKAEEFINRRVTKQKNDSILLNDLVKLQQAHAENKIDSEEVREIRERYGIQEFTPESLKSILQLDLKSLEEDLTRQRSSIEAVANELQGLMADEARADEYLASKGIENAAEMKKHTKKNILRKHLLREKNL</sequence>
<dbReference type="GO" id="GO:0003735">
    <property type="term" value="F:structural constituent of ribosome"/>
    <property type="evidence" value="ECO:0007669"/>
    <property type="project" value="InterPro"/>
</dbReference>
<protein>
    <submittedName>
        <fullName evidence="5">HER145Cp</fullName>
    </submittedName>
</protein>
<dbReference type="Pfam" id="PF00366">
    <property type="entry name" value="Ribosomal_S17"/>
    <property type="match status" value="1"/>
</dbReference>
<dbReference type="GeneID" id="28724713"/>
<dbReference type="GO" id="GO:0006412">
    <property type="term" value="P:translation"/>
    <property type="evidence" value="ECO:0007669"/>
    <property type="project" value="InterPro"/>
</dbReference>
<dbReference type="GO" id="GO:0005739">
    <property type="term" value="C:mitochondrion"/>
    <property type="evidence" value="ECO:0007669"/>
    <property type="project" value="TreeGrafter"/>
</dbReference>
<dbReference type="GO" id="GO:1990904">
    <property type="term" value="C:ribonucleoprotein complex"/>
    <property type="evidence" value="ECO:0007669"/>
    <property type="project" value="UniProtKB-KW"/>
</dbReference>
<dbReference type="PRINTS" id="PR00973">
    <property type="entry name" value="RIBOSOMALS17"/>
</dbReference>
<evidence type="ECO:0000256" key="1">
    <source>
        <dbReference type="ARBA" id="ARBA00010254"/>
    </source>
</evidence>
<dbReference type="PANTHER" id="PTHR10744">
    <property type="entry name" value="40S RIBOSOMAL PROTEIN S11 FAMILY MEMBER"/>
    <property type="match status" value="1"/>
</dbReference>
<keyword evidence="3" id="KW-0687">Ribonucleoprotein</keyword>
<evidence type="ECO:0000313" key="5">
    <source>
        <dbReference type="EMBL" id="AMD21424.1"/>
    </source>
</evidence>
<evidence type="ECO:0000256" key="3">
    <source>
        <dbReference type="ARBA" id="ARBA00023274"/>
    </source>
</evidence>
<evidence type="ECO:0000256" key="2">
    <source>
        <dbReference type="ARBA" id="ARBA00022980"/>
    </source>
</evidence>
<name>A0A0X8HTZ7_9SACH</name>
<keyword evidence="6" id="KW-1185">Reference proteome</keyword>
<dbReference type="Proteomes" id="UP000243052">
    <property type="component" value="Chromosome v"/>
</dbReference>
<dbReference type="PANTHER" id="PTHR10744:SF1">
    <property type="entry name" value="SMALL RIBOSOMAL SUBUNIT PROTEIN US17M"/>
    <property type="match status" value="1"/>
</dbReference>
<evidence type="ECO:0000313" key="6">
    <source>
        <dbReference type="Proteomes" id="UP000243052"/>
    </source>
</evidence>
<keyword evidence="2" id="KW-0689">Ribosomal protein</keyword>
<evidence type="ECO:0000256" key="4">
    <source>
        <dbReference type="SAM" id="Coils"/>
    </source>
</evidence>